<dbReference type="EMBL" id="CP144749">
    <property type="protein sequence ID" value="WVZ76716.1"/>
    <property type="molecule type" value="Genomic_DNA"/>
</dbReference>
<name>A0AAQ3WX82_PASNO</name>
<dbReference type="AlphaFoldDB" id="A0AAQ3WX82"/>
<protein>
    <submittedName>
        <fullName evidence="1">Uncharacterized protein</fullName>
    </submittedName>
</protein>
<sequence>MRSVTPTILKRSRHTWPVNTGSLSLTMEEGNPCSRTIPSKKAWATDAAGRPSTMKWAYLEKRSTTVRMTDSPPPNLRQPLDEVERDVDLDLGRHLEGLQQSGRP</sequence>
<evidence type="ECO:0000313" key="1">
    <source>
        <dbReference type="EMBL" id="WVZ76716.1"/>
    </source>
</evidence>
<organism evidence="1 2">
    <name type="scientific">Paspalum notatum var. saurae</name>
    <dbReference type="NCBI Taxonomy" id="547442"/>
    <lineage>
        <taxon>Eukaryota</taxon>
        <taxon>Viridiplantae</taxon>
        <taxon>Streptophyta</taxon>
        <taxon>Embryophyta</taxon>
        <taxon>Tracheophyta</taxon>
        <taxon>Spermatophyta</taxon>
        <taxon>Magnoliopsida</taxon>
        <taxon>Liliopsida</taxon>
        <taxon>Poales</taxon>
        <taxon>Poaceae</taxon>
        <taxon>PACMAD clade</taxon>
        <taxon>Panicoideae</taxon>
        <taxon>Andropogonodae</taxon>
        <taxon>Paspaleae</taxon>
        <taxon>Paspalinae</taxon>
        <taxon>Paspalum</taxon>
    </lineage>
</organism>
<gene>
    <name evidence="1" type="ORF">U9M48_024668</name>
</gene>
<reference evidence="1 2" key="1">
    <citation type="submission" date="2024-02" db="EMBL/GenBank/DDBJ databases">
        <title>High-quality chromosome-scale genome assembly of Pensacola bahiagrass (Paspalum notatum Flugge var. saurae).</title>
        <authorList>
            <person name="Vega J.M."/>
            <person name="Podio M."/>
            <person name="Orjuela J."/>
            <person name="Siena L.A."/>
            <person name="Pessino S.C."/>
            <person name="Combes M.C."/>
            <person name="Mariac C."/>
            <person name="Albertini E."/>
            <person name="Pupilli F."/>
            <person name="Ortiz J.P.A."/>
            <person name="Leblanc O."/>
        </authorList>
    </citation>
    <scope>NUCLEOTIDE SEQUENCE [LARGE SCALE GENOMIC DNA]</scope>
    <source>
        <strain evidence="1">R1</strain>
        <tissue evidence="1">Leaf</tissue>
    </source>
</reference>
<accession>A0AAQ3WX82</accession>
<dbReference type="Proteomes" id="UP001341281">
    <property type="component" value="Chromosome 05"/>
</dbReference>
<keyword evidence="2" id="KW-1185">Reference proteome</keyword>
<proteinExistence type="predicted"/>
<evidence type="ECO:0000313" key="2">
    <source>
        <dbReference type="Proteomes" id="UP001341281"/>
    </source>
</evidence>